<evidence type="ECO:0000259" key="2">
    <source>
        <dbReference type="Pfam" id="PF07811"/>
    </source>
</evidence>
<dbReference type="Pfam" id="PF07811">
    <property type="entry name" value="TadE"/>
    <property type="match status" value="1"/>
</dbReference>
<dbReference type="AlphaFoldDB" id="A0A934KKQ8"/>
<proteinExistence type="predicted"/>
<comment type="caution">
    <text evidence="3">The sequence shown here is derived from an EMBL/GenBank/DDBJ whole genome shotgun (WGS) entry which is preliminary data.</text>
</comment>
<keyword evidence="1" id="KW-0812">Transmembrane</keyword>
<evidence type="ECO:0000256" key="1">
    <source>
        <dbReference type="SAM" id="Phobius"/>
    </source>
</evidence>
<keyword evidence="1" id="KW-1133">Transmembrane helix</keyword>
<evidence type="ECO:0000313" key="3">
    <source>
        <dbReference type="EMBL" id="MBJ7610666.1"/>
    </source>
</evidence>
<protein>
    <submittedName>
        <fullName evidence="3">Pilus assembly protein</fullName>
    </submittedName>
</protein>
<dbReference type="EMBL" id="JAEKNN010000072">
    <property type="protein sequence ID" value="MBJ7610666.1"/>
    <property type="molecule type" value="Genomic_DNA"/>
</dbReference>
<dbReference type="Proteomes" id="UP000614410">
    <property type="component" value="Unassembled WGS sequence"/>
</dbReference>
<reference evidence="3 4" key="1">
    <citation type="submission" date="2020-10" db="EMBL/GenBank/DDBJ databases">
        <title>Ca. Dormibacterota MAGs.</title>
        <authorList>
            <person name="Montgomery K."/>
        </authorList>
    </citation>
    <scope>NUCLEOTIDE SEQUENCE [LARGE SCALE GENOMIC DNA]</scope>
    <source>
        <strain evidence="3">Mitchell_Peninsula_5</strain>
    </source>
</reference>
<feature type="transmembrane region" description="Helical" evidence="1">
    <location>
        <begin position="21"/>
        <end position="45"/>
    </location>
</feature>
<sequence>MRTHTGRLRARRHRSFGVSAVEFALVAPVFFASLFGAIDGGLLLFSANAINHSVGLGVITVAQEGNTATTDTDAILAIRTQGFGAAGFAKVDEIDIFKTTVNPSTGSVSQDMTPNCTGGVACLNRYNLSGALLNPAAGGAPPWDPTTRQTSLSSLANVGITIRSHYNYLAFSAAQMTLNFTRYFQLEPQS</sequence>
<keyword evidence="1" id="KW-0472">Membrane</keyword>
<dbReference type="InterPro" id="IPR012495">
    <property type="entry name" value="TadE-like_dom"/>
</dbReference>
<name>A0A934KKQ8_9BACT</name>
<feature type="domain" description="TadE-like" evidence="2">
    <location>
        <begin position="17"/>
        <end position="52"/>
    </location>
</feature>
<evidence type="ECO:0000313" key="4">
    <source>
        <dbReference type="Proteomes" id="UP000614410"/>
    </source>
</evidence>
<gene>
    <name evidence="3" type="ORF">JF887_14760</name>
</gene>
<accession>A0A934KKQ8</accession>
<organism evidence="3 4">
    <name type="scientific">Candidatus Amunia macphersoniae</name>
    <dbReference type="NCBI Taxonomy" id="3127014"/>
    <lineage>
        <taxon>Bacteria</taxon>
        <taxon>Bacillati</taxon>
        <taxon>Candidatus Dormiibacterota</taxon>
        <taxon>Candidatus Dormibacteria</taxon>
        <taxon>Candidatus Aeolococcales</taxon>
        <taxon>Candidatus Aeolococcaceae</taxon>
        <taxon>Candidatus Amunia</taxon>
    </lineage>
</organism>